<dbReference type="SUPFAM" id="SSF51905">
    <property type="entry name" value="FAD/NAD(P)-binding domain"/>
    <property type="match status" value="1"/>
</dbReference>
<accession>A0A9N9NT61</accession>
<dbReference type="InterPro" id="IPR050641">
    <property type="entry name" value="RIFMO-like"/>
</dbReference>
<dbReference type="InterPro" id="IPR036188">
    <property type="entry name" value="FAD/NAD-bd_sf"/>
</dbReference>
<protein>
    <submittedName>
        <fullName evidence="8">8653_t:CDS:1</fullName>
    </submittedName>
</protein>
<evidence type="ECO:0000256" key="3">
    <source>
        <dbReference type="ARBA" id="ARBA00022630"/>
    </source>
</evidence>
<dbReference type="InterPro" id="IPR038220">
    <property type="entry name" value="PHOX_C_sf"/>
</dbReference>
<dbReference type="PANTHER" id="PTHR43004:SF19">
    <property type="entry name" value="BINDING MONOOXYGENASE, PUTATIVE (JCVI)-RELATED"/>
    <property type="match status" value="1"/>
</dbReference>
<dbReference type="GO" id="GO:0071949">
    <property type="term" value="F:FAD binding"/>
    <property type="evidence" value="ECO:0007669"/>
    <property type="project" value="InterPro"/>
</dbReference>
<dbReference type="Gene3D" id="3.50.50.60">
    <property type="entry name" value="FAD/NAD(P)-binding domain"/>
    <property type="match status" value="1"/>
</dbReference>
<keyword evidence="3" id="KW-0285">Flavoprotein</keyword>
<dbReference type="Proteomes" id="UP000789405">
    <property type="component" value="Unassembled WGS sequence"/>
</dbReference>
<evidence type="ECO:0000256" key="1">
    <source>
        <dbReference type="ARBA" id="ARBA00001974"/>
    </source>
</evidence>
<dbReference type="OrthoDB" id="2690153at2759"/>
<feature type="domain" description="Phenol hydroxylase-like C-terminal dimerisation" evidence="7">
    <location>
        <begin position="535"/>
        <end position="591"/>
    </location>
</feature>
<gene>
    <name evidence="8" type="ORF">DERYTH_LOCUS18506</name>
</gene>
<dbReference type="Gene3D" id="3.30.70.2450">
    <property type="match status" value="1"/>
</dbReference>
<dbReference type="Pfam" id="PF07976">
    <property type="entry name" value="Phe_hydrox_dim"/>
    <property type="match status" value="1"/>
</dbReference>
<proteinExistence type="inferred from homology"/>
<evidence type="ECO:0000313" key="9">
    <source>
        <dbReference type="Proteomes" id="UP000789405"/>
    </source>
</evidence>
<sequence>MVSLFKEKKCDVLICGAGPVGLFLANELANFEINFRIIDKTKKKPDFSKALLLAPRTLEILNNRDLIDTFLEHGNRIKHFNVYQNTSNTSDPLKIDLTNMNTTCPFGVINRQNKTEEYLIDALHKKKSMGKKNVPNVEFGMELLSYKEEENHIIAVVKNLNNNIEEEIHCQYLVGCDGVHSNVRKGANGWTYEGQTLKSSWALADVMIDHELVNYDHVTGPIILFPLDARKNTVRVFMKVADEEDKHENNDSITHGLTNETHITLDEMQKIIDDRIAPIKLELKNPVWISNFRINERIVNRYRTGRAFVAGDAAHCHSPVGGQGMNLGIQDAHNLAFKLVLAIRNQAVDINKLLDSYEQERYPVGKNIVSSTSFATKLLSNTDMVNKFLRTRIAPFIIHFFPQAALNTQSNLFQIELNYSSEASGILHNHSSTENKLIKAGHFALDGLLMKVIPHKIHDRLTLYDILRSTAVKHTLILFTLSNGVTADNNPLIDTLLNIYTTYKTTITPIIISFQGVVQIADVPFMPFLEEGREQHIFVENRFELHEKYGITKENGKQAFVLVRPDLYIASAVFEDDVDELKAFLDGYLVKADR</sequence>
<evidence type="ECO:0000256" key="5">
    <source>
        <dbReference type="ARBA" id="ARBA00023002"/>
    </source>
</evidence>
<dbReference type="SUPFAM" id="SSF52833">
    <property type="entry name" value="Thioredoxin-like"/>
    <property type="match status" value="1"/>
</dbReference>
<evidence type="ECO:0000256" key="2">
    <source>
        <dbReference type="ARBA" id="ARBA00007801"/>
    </source>
</evidence>
<comment type="similarity">
    <text evidence="2">Belongs to the PheA/TfdB FAD monooxygenase family.</text>
</comment>
<comment type="caution">
    <text evidence="8">The sequence shown here is derived from an EMBL/GenBank/DDBJ whole genome shotgun (WGS) entry which is preliminary data.</text>
</comment>
<reference evidence="8" key="1">
    <citation type="submission" date="2021-06" db="EMBL/GenBank/DDBJ databases">
        <authorList>
            <person name="Kallberg Y."/>
            <person name="Tangrot J."/>
            <person name="Rosling A."/>
        </authorList>
    </citation>
    <scope>NUCLEOTIDE SEQUENCE</scope>
    <source>
        <strain evidence="8">MA453B</strain>
    </source>
</reference>
<dbReference type="GO" id="GO:0016709">
    <property type="term" value="F:oxidoreductase activity, acting on paired donors, with incorporation or reduction of molecular oxygen, NAD(P)H as one donor, and incorporation of one atom of oxygen"/>
    <property type="evidence" value="ECO:0007669"/>
    <property type="project" value="UniProtKB-ARBA"/>
</dbReference>
<dbReference type="InterPro" id="IPR002938">
    <property type="entry name" value="FAD-bd"/>
</dbReference>
<dbReference type="InterPro" id="IPR012941">
    <property type="entry name" value="Phe_hydrox_C_dim_dom"/>
</dbReference>
<evidence type="ECO:0000313" key="8">
    <source>
        <dbReference type="EMBL" id="CAG8768993.1"/>
    </source>
</evidence>
<feature type="domain" description="FAD-binding" evidence="6">
    <location>
        <begin position="9"/>
        <end position="370"/>
    </location>
</feature>
<comment type="cofactor">
    <cofactor evidence="1">
        <name>FAD</name>
        <dbReference type="ChEBI" id="CHEBI:57692"/>
    </cofactor>
</comment>
<dbReference type="PRINTS" id="PR00420">
    <property type="entry name" value="RNGMNOXGNASE"/>
</dbReference>
<dbReference type="AlphaFoldDB" id="A0A9N9NT61"/>
<evidence type="ECO:0000259" key="7">
    <source>
        <dbReference type="Pfam" id="PF07976"/>
    </source>
</evidence>
<keyword evidence="5" id="KW-0560">Oxidoreductase</keyword>
<dbReference type="Gene3D" id="3.40.30.20">
    <property type="match status" value="1"/>
</dbReference>
<dbReference type="PANTHER" id="PTHR43004">
    <property type="entry name" value="TRK SYSTEM POTASSIUM UPTAKE PROTEIN"/>
    <property type="match status" value="1"/>
</dbReference>
<evidence type="ECO:0000256" key="4">
    <source>
        <dbReference type="ARBA" id="ARBA00022827"/>
    </source>
</evidence>
<evidence type="ECO:0000259" key="6">
    <source>
        <dbReference type="Pfam" id="PF01494"/>
    </source>
</evidence>
<dbReference type="Pfam" id="PF01494">
    <property type="entry name" value="FAD_binding_3"/>
    <property type="match status" value="1"/>
</dbReference>
<organism evidence="8 9">
    <name type="scientific">Dentiscutata erythropus</name>
    <dbReference type="NCBI Taxonomy" id="1348616"/>
    <lineage>
        <taxon>Eukaryota</taxon>
        <taxon>Fungi</taxon>
        <taxon>Fungi incertae sedis</taxon>
        <taxon>Mucoromycota</taxon>
        <taxon>Glomeromycotina</taxon>
        <taxon>Glomeromycetes</taxon>
        <taxon>Diversisporales</taxon>
        <taxon>Gigasporaceae</taxon>
        <taxon>Dentiscutata</taxon>
    </lineage>
</organism>
<dbReference type="EMBL" id="CAJVPY010018866">
    <property type="protein sequence ID" value="CAG8768993.1"/>
    <property type="molecule type" value="Genomic_DNA"/>
</dbReference>
<keyword evidence="9" id="KW-1185">Reference proteome</keyword>
<name>A0A9N9NT61_9GLOM</name>
<keyword evidence="4" id="KW-0274">FAD</keyword>
<dbReference type="InterPro" id="IPR036249">
    <property type="entry name" value="Thioredoxin-like_sf"/>
</dbReference>